<comment type="caution">
    <text evidence="1">The sequence shown here is derived from an EMBL/GenBank/DDBJ whole genome shotgun (WGS) entry which is preliminary data.</text>
</comment>
<proteinExistence type="predicted"/>
<gene>
    <name evidence="1" type="ORF">BCR42DRAFT_449225</name>
</gene>
<evidence type="ECO:0000313" key="1">
    <source>
        <dbReference type="EMBL" id="ORZ19488.1"/>
    </source>
</evidence>
<accession>A0A1X2IN87</accession>
<name>A0A1X2IN87_9FUNG</name>
<protein>
    <submittedName>
        <fullName evidence="1">Uncharacterized protein</fullName>
    </submittedName>
</protein>
<dbReference type="Proteomes" id="UP000193560">
    <property type="component" value="Unassembled WGS sequence"/>
</dbReference>
<sequence length="185" mass="21336">MSRGEGILQQMEYIAPCFSMESKYQQNNNLVVEIISDYSIKKGTQDALSDDQKLVQLLTEYRLYGHDGKSKYIVLCWGNDILTSRHITLSFRQHKSTMVVLIQTTCLELIHQFDTNHSTQFSNTKLQSNGVPFQQSQVSQQTKFVLGNQRNQELSNNTISDPFSATISHLSMNWNLQTMYLGYFY</sequence>
<dbReference type="AlphaFoldDB" id="A0A1X2IN87"/>
<keyword evidence="2" id="KW-1185">Reference proteome</keyword>
<organism evidence="1 2">
    <name type="scientific">Absidia repens</name>
    <dbReference type="NCBI Taxonomy" id="90262"/>
    <lineage>
        <taxon>Eukaryota</taxon>
        <taxon>Fungi</taxon>
        <taxon>Fungi incertae sedis</taxon>
        <taxon>Mucoromycota</taxon>
        <taxon>Mucoromycotina</taxon>
        <taxon>Mucoromycetes</taxon>
        <taxon>Mucorales</taxon>
        <taxon>Cunninghamellaceae</taxon>
        <taxon>Absidia</taxon>
    </lineage>
</organism>
<evidence type="ECO:0000313" key="2">
    <source>
        <dbReference type="Proteomes" id="UP000193560"/>
    </source>
</evidence>
<reference evidence="1 2" key="1">
    <citation type="submission" date="2016-07" db="EMBL/GenBank/DDBJ databases">
        <title>Pervasive Adenine N6-methylation of Active Genes in Fungi.</title>
        <authorList>
            <consortium name="DOE Joint Genome Institute"/>
            <person name="Mondo S.J."/>
            <person name="Dannebaum R.O."/>
            <person name="Kuo R.C."/>
            <person name="Labutti K."/>
            <person name="Haridas S."/>
            <person name="Kuo A."/>
            <person name="Salamov A."/>
            <person name="Ahrendt S.R."/>
            <person name="Lipzen A."/>
            <person name="Sullivan W."/>
            <person name="Andreopoulos W.B."/>
            <person name="Clum A."/>
            <person name="Lindquist E."/>
            <person name="Daum C."/>
            <person name="Ramamoorthy G.K."/>
            <person name="Gryganskyi A."/>
            <person name="Culley D."/>
            <person name="Magnuson J.K."/>
            <person name="James T.Y."/>
            <person name="O'Malley M.A."/>
            <person name="Stajich J.E."/>
            <person name="Spatafora J.W."/>
            <person name="Visel A."/>
            <person name="Grigoriev I.V."/>
        </authorList>
    </citation>
    <scope>NUCLEOTIDE SEQUENCE [LARGE SCALE GENOMIC DNA]</scope>
    <source>
        <strain evidence="1 2">NRRL 1336</strain>
    </source>
</reference>
<dbReference type="EMBL" id="MCGE01000007">
    <property type="protein sequence ID" value="ORZ19488.1"/>
    <property type="molecule type" value="Genomic_DNA"/>
</dbReference>